<dbReference type="AlphaFoldDB" id="A0A0T6LXM3"/>
<comment type="caution">
    <text evidence="1">The sequence shown here is derived from an EMBL/GenBank/DDBJ whole genome shotgun (WGS) entry which is preliminary data.</text>
</comment>
<dbReference type="EMBL" id="LLZU01000005">
    <property type="protein sequence ID" value="KRV50492.1"/>
    <property type="molecule type" value="Genomic_DNA"/>
</dbReference>
<dbReference type="Proteomes" id="UP000050867">
    <property type="component" value="Unassembled WGS sequence"/>
</dbReference>
<evidence type="ECO:0000313" key="1">
    <source>
        <dbReference type="EMBL" id="KRV50492.1"/>
    </source>
</evidence>
<sequence>MVLSISGVVLLGVIMFLFFRKDGMKVSHAGVCALFGFYLAGTAVAPSIKAGGASLAGLLGGFTP</sequence>
<keyword evidence="2" id="KW-1185">Reference proteome</keyword>
<proteinExistence type="predicted"/>
<dbReference type="RefSeq" id="WP_018381633.1">
    <property type="nucleotide sequence ID" value="NZ_LLZU01000005.1"/>
</dbReference>
<reference evidence="1 2" key="1">
    <citation type="submission" date="2015-10" db="EMBL/GenBank/DDBJ databases">
        <title>Draft genome sequence of pyrrolomycin-producing Streptomyces vitaminophilus.</title>
        <authorList>
            <person name="Graham D.E."/>
            <person name="Mahan K.M."/>
            <person name="Klingeman D.M."/>
            <person name="Hettich R.L."/>
            <person name="Parry R.J."/>
        </authorList>
    </citation>
    <scope>NUCLEOTIDE SEQUENCE [LARGE SCALE GENOMIC DNA]</scope>
    <source>
        <strain evidence="1 2">ATCC 31673</strain>
    </source>
</reference>
<accession>A0A0T6LXM3</accession>
<gene>
    <name evidence="1" type="ORF">AQ490_15535</name>
</gene>
<name>A0A0T6LXM3_WENVI</name>
<dbReference type="OrthoDB" id="3873606at2"/>
<organism evidence="1 2">
    <name type="scientific">Wenjunlia vitaminophila</name>
    <name type="common">Streptomyces vitaminophilus</name>
    <dbReference type="NCBI Taxonomy" id="76728"/>
    <lineage>
        <taxon>Bacteria</taxon>
        <taxon>Bacillati</taxon>
        <taxon>Actinomycetota</taxon>
        <taxon>Actinomycetes</taxon>
        <taxon>Kitasatosporales</taxon>
        <taxon>Streptomycetaceae</taxon>
        <taxon>Wenjunlia</taxon>
    </lineage>
</organism>
<dbReference type="eggNOG" id="ENOG50345X6">
    <property type="taxonomic scope" value="Bacteria"/>
</dbReference>
<evidence type="ECO:0000313" key="2">
    <source>
        <dbReference type="Proteomes" id="UP000050867"/>
    </source>
</evidence>
<protein>
    <submittedName>
        <fullName evidence="1">Uncharacterized protein</fullName>
    </submittedName>
</protein>